<evidence type="ECO:0000313" key="2">
    <source>
        <dbReference type="EMBL" id="KAK4044413.1"/>
    </source>
</evidence>
<accession>A0AAN6PR31</accession>
<protein>
    <submittedName>
        <fullName evidence="2">Uncharacterized protein</fullName>
    </submittedName>
</protein>
<feature type="region of interest" description="Disordered" evidence="1">
    <location>
        <begin position="238"/>
        <end position="290"/>
    </location>
</feature>
<proteinExistence type="predicted"/>
<dbReference type="AlphaFoldDB" id="A0AAN6PR31"/>
<dbReference type="EMBL" id="MU854319">
    <property type="protein sequence ID" value="KAK4044413.1"/>
    <property type="molecule type" value="Genomic_DNA"/>
</dbReference>
<feature type="compositionally biased region" description="Low complexity" evidence="1">
    <location>
        <begin position="30"/>
        <end position="45"/>
    </location>
</feature>
<gene>
    <name evidence="2" type="ORF">C8A01DRAFT_31466</name>
</gene>
<evidence type="ECO:0000313" key="3">
    <source>
        <dbReference type="Proteomes" id="UP001303115"/>
    </source>
</evidence>
<organism evidence="2 3">
    <name type="scientific">Parachaetomium inaequale</name>
    <dbReference type="NCBI Taxonomy" id="2588326"/>
    <lineage>
        <taxon>Eukaryota</taxon>
        <taxon>Fungi</taxon>
        <taxon>Dikarya</taxon>
        <taxon>Ascomycota</taxon>
        <taxon>Pezizomycotina</taxon>
        <taxon>Sordariomycetes</taxon>
        <taxon>Sordariomycetidae</taxon>
        <taxon>Sordariales</taxon>
        <taxon>Chaetomiaceae</taxon>
        <taxon>Parachaetomium</taxon>
    </lineage>
</organism>
<comment type="caution">
    <text evidence="2">The sequence shown here is derived from an EMBL/GenBank/DDBJ whole genome shotgun (WGS) entry which is preliminary data.</text>
</comment>
<feature type="compositionally biased region" description="Polar residues" evidence="1">
    <location>
        <begin position="261"/>
        <end position="283"/>
    </location>
</feature>
<evidence type="ECO:0000256" key="1">
    <source>
        <dbReference type="SAM" id="MobiDB-lite"/>
    </source>
</evidence>
<reference evidence="3" key="1">
    <citation type="journal article" date="2023" name="Mol. Phylogenet. Evol.">
        <title>Genome-scale phylogeny and comparative genomics of the fungal order Sordariales.</title>
        <authorList>
            <person name="Hensen N."/>
            <person name="Bonometti L."/>
            <person name="Westerberg I."/>
            <person name="Brannstrom I.O."/>
            <person name="Guillou S."/>
            <person name="Cros-Aarteil S."/>
            <person name="Calhoun S."/>
            <person name="Haridas S."/>
            <person name="Kuo A."/>
            <person name="Mondo S."/>
            <person name="Pangilinan J."/>
            <person name="Riley R."/>
            <person name="LaButti K."/>
            <person name="Andreopoulos B."/>
            <person name="Lipzen A."/>
            <person name="Chen C."/>
            <person name="Yan M."/>
            <person name="Daum C."/>
            <person name="Ng V."/>
            <person name="Clum A."/>
            <person name="Steindorff A."/>
            <person name="Ohm R.A."/>
            <person name="Martin F."/>
            <person name="Silar P."/>
            <person name="Natvig D.O."/>
            <person name="Lalanne C."/>
            <person name="Gautier V."/>
            <person name="Ament-Velasquez S.L."/>
            <person name="Kruys A."/>
            <person name="Hutchinson M.I."/>
            <person name="Powell A.J."/>
            <person name="Barry K."/>
            <person name="Miller A.N."/>
            <person name="Grigoriev I.V."/>
            <person name="Debuchy R."/>
            <person name="Gladieux P."/>
            <person name="Hiltunen Thoren M."/>
            <person name="Johannesson H."/>
        </authorList>
    </citation>
    <scope>NUCLEOTIDE SEQUENCE [LARGE SCALE GENOMIC DNA]</scope>
    <source>
        <strain evidence="3">CBS 284.82</strain>
    </source>
</reference>
<sequence>MPQPAQARERATRSVECHCEPAPAAATDALLQRPQPRTPTQGPLLNKCTINFYNSNIAPGRRSRPRPPPPAPTVIEEIREVEEEARIPMFAPRRAPPSMRPDSRVYDRYGFDGYRRGRSPAQSFGNSPSRFNGITLLDRQNGGVTLRDDRGGEVFHYPGVSPPRGRSRAAARSRIPIPIAPVRGVQQFERPRYNSQAGIDARCHPDRPSVTMGVFRAEEERRLREHMRRQFARHYKPARARNRAAGDGVRARRVRDRWESDSSTEIGGLVQSTSNLAGPNSVQEARDSEE</sequence>
<name>A0AAN6PR31_9PEZI</name>
<keyword evidence="3" id="KW-1185">Reference proteome</keyword>
<dbReference type="Proteomes" id="UP001303115">
    <property type="component" value="Unassembled WGS sequence"/>
</dbReference>
<feature type="region of interest" description="Disordered" evidence="1">
    <location>
        <begin position="25"/>
        <end position="46"/>
    </location>
</feature>